<evidence type="ECO:0000313" key="1">
    <source>
        <dbReference type="EMBL" id="KAF9596938.1"/>
    </source>
</evidence>
<evidence type="ECO:0000313" key="2">
    <source>
        <dbReference type="Proteomes" id="UP000631114"/>
    </source>
</evidence>
<sequence length="113" mass="13037">MVGKKLNWSASYPDLPHEIVFFGILNRLPLKSLVRFSCVHGLHFGNNSWKDMTVGSNLSKWLSSGYLRVSKSLWGVLNSDRALCSNCALNWFFRDAYMLMSFDIHNEKFSMVR</sequence>
<name>A0A835HHG1_9MAGN</name>
<reference evidence="1 2" key="1">
    <citation type="submission" date="2020-10" db="EMBL/GenBank/DDBJ databases">
        <title>The Coptis chinensis genome and diversification of protoberbering-type alkaloids.</title>
        <authorList>
            <person name="Wang B."/>
            <person name="Shu S."/>
            <person name="Song C."/>
            <person name="Liu Y."/>
        </authorList>
    </citation>
    <scope>NUCLEOTIDE SEQUENCE [LARGE SCALE GENOMIC DNA]</scope>
    <source>
        <strain evidence="1">HL-2020</strain>
        <tissue evidence="1">Leaf</tissue>
    </source>
</reference>
<organism evidence="1 2">
    <name type="scientific">Coptis chinensis</name>
    <dbReference type="NCBI Taxonomy" id="261450"/>
    <lineage>
        <taxon>Eukaryota</taxon>
        <taxon>Viridiplantae</taxon>
        <taxon>Streptophyta</taxon>
        <taxon>Embryophyta</taxon>
        <taxon>Tracheophyta</taxon>
        <taxon>Spermatophyta</taxon>
        <taxon>Magnoliopsida</taxon>
        <taxon>Ranunculales</taxon>
        <taxon>Ranunculaceae</taxon>
        <taxon>Coptidoideae</taxon>
        <taxon>Coptis</taxon>
    </lineage>
</organism>
<dbReference type="AlphaFoldDB" id="A0A835HHG1"/>
<proteinExistence type="predicted"/>
<comment type="caution">
    <text evidence="1">The sequence shown here is derived from an EMBL/GenBank/DDBJ whole genome shotgun (WGS) entry which is preliminary data.</text>
</comment>
<dbReference type="OrthoDB" id="687122at2759"/>
<protein>
    <recommendedName>
        <fullName evidence="3">F-box protein</fullName>
    </recommendedName>
</protein>
<dbReference type="Proteomes" id="UP000631114">
    <property type="component" value="Unassembled WGS sequence"/>
</dbReference>
<keyword evidence="2" id="KW-1185">Reference proteome</keyword>
<accession>A0A835HHG1</accession>
<feature type="non-terminal residue" evidence="1">
    <location>
        <position position="113"/>
    </location>
</feature>
<gene>
    <name evidence="1" type="ORF">IFM89_014517</name>
</gene>
<dbReference type="EMBL" id="JADFTS010000007">
    <property type="protein sequence ID" value="KAF9596938.1"/>
    <property type="molecule type" value="Genomic_DNA"/>
</dbReference>
<evidence type="ECO:0008006" key="3">
    <source>
        <dbReference type="Google" id="ProtNLM"/>
    </source>
</evidence>